<comment type="caution">
    <text evidence="2">The sequence shown here is derived from an EMBL/GenBank/DDBJ whole genome shotgun (WGS) entry which is preliminary data.</text>
</comment>
<dbReference type="PANTHER" id="PTHR14672:SF1">
    <property type="entry name" value="MUCIN-16"/>
    <property type="match status" value="1"/>
</dbReference>
<dbReference type="Proteomes" id="UP000092124">
    <property type="component" value="Unassembled WGS sequence"/>
</dbReference>
<dbReference type="STRING" id="56216.A0A1A6HG69"/>
<feature type="non-terminal residue" evidence="2">
    <location>
        <position position="129"/>
    </location>
</feature>
<dbReference type="EMBL" id="LZPO01033849">
    <property type="protein sequence ID" value="OBS77239.1"/>
    <property type="molecule type" value="Genomic_DNA"/>
</dbReference>
<protein>
    <recommendedName>
        <fullName evidence="1">SEA domain-containing protein</fullName>
    </recommendedName>
</protein>
<feature type="domain" description="SEA" evidence="1">
    <location>
        <begin position="4"/>
        <end position="121"/>
    </location>
</feature>
<dbReference type="InterPro" id="IPR000082">
    <property type="entry name" value="SEA_dom"/>
</dbReference>
<evidence type="ECO:0000313" key="2">
    <source>
        <dbReference type="EMBL" id="OBS77239.1"/>
    </source>
</evidence>
<dbReference type="AlphaFoldDB" id="A0A1A6HG69"/>
<dbReference type="Pfam" id="PF01390">
    <property type="entry name" value="SEA"/>
    <property type="match status" value="1"/>
</dbReference>
<reference evidence="2 3" key="1">
    <citation type="submission" date="2016-06" db="EMBL/GenBank/DDBJ databases">
        <title>The Draft Genome Sequence and Annotation of the Desert Woodrat Neotoma lepida.</title>
        <authorList>
            <person name="Campbell M."/>
            <person name="Oakeson K.F."/>
            <person name="Yandell M."/>
            <person name="Halpert J.R."/>
            <person name="Dearing D."/>
        </authorList>
    </citation>
    <scope>NUCLEOTIDE SEQUENCE [LARGE SCALE GENOMIC DNA]</scope>
    <source>
        <strain evidence="2">417</strain>
        <tissue evidence="2">Liver</tissue>
    </source>
</reference>
<evidence type="ECO:0000259" key="1">
    <source>
        <dbReference type="PROSITE" id="PS50024"/>
    </source>
</evidence>
<dbReference type="InterPro" id="IPR028850">
    <property type="entry name" value="MUC16"/>
</dbReference>
<keyword evidence="3" id="KW-1185">Reference proteome</keyword>
<dbReference type="SUPFAM" id="SSF82671">
    <property type="entry name" value="SEA domain"/>
    <property type="match status" value="1"/>
</dbReference>
<dbReference type="Gene3D" id="3.30.70.960">
    <property type="entry name" value="SEA domain"/>
    <property type="match status" value="1"/>
</dbReference>
<dbReference type="InterPro" id="IPR036364">
    <property type="entry name" value="SEA_dom_sf"/>
</dbReference>
<dbReference type="PROSITE" id="PS50024">
    <property type="entry name" value="SEA"/>
    <property type="match status" value="1"/>
</dbReference>
<accession>A0A1A6HG69</accession>
<gene>
    <name evidence="2" type="ORF">A6R68_16309</name>
</gene>
<dbReference type="FunFam" id="3.30.70.960:FF:000003">
    <property type="entry name" value="MUC16 isoform 1"/>
    <property type="match status" value="1"/>
</dbReference>
<sequence length="129" mass="14211">MEHHLEILTINFTITNLPYSSNMSNGSAIFSSTESVLQHLLGHLFQNGSFNSSCRLDSLRPKKNGTATGVDAICTYHHDPSHPGMDIQVLYSELKNLTQGITQLGNYSLDKDSLYVSGYNKPAPEEPPT</sequence>
<dbReference type="OrthoDB" id="9947814at2759"/>
<name>A0A1A6HG69_NEOLE</name>
<evidence type="ECO:0000313" key="3">
    <source>
        <dbReference type="Proteomes" id="UP000092124"/>
    </source>
</evidence>
<organism evidence="2 3">
    <name type="scientific">Neotoma lepida</name>
    <name type="common">Desert woodrat</name>
    <dbReference type="NCBI Taxonomy" id="56216"/>
    <lineage>
        <taxon>Eukaryota</taxon>
        <taxon>Metazoa</taxon>
        <taxon>Chordata</taxon>
        <taxon>Craniata</taxon>
        <taxon>Vertebrata</taxon>
        <taxon>Euteleostomi</taxon>
        <taxon>Mammalia</taxon>
        <taxon>Eutheria</taxon>
        <taxon>Euarchontoglires</taxon>
        <taxon>Glires</taxon>
        <taxon>Rodentia</taxon>
        <taxon>Myomorpha</taxon>
        <taxon>Muroidea</taxon>
        <taxon>Cricetidae</taxon>
        <taxon>Neotominae</taxon>
        <taxon>Neotoma</taxon>
    </lineage>
</organism>
<proteinExistence type="predicted"/>
<dbReference type="PANTHER" id="PTHR14672">
    <property type="entry name" value="MUCIN-16"/>
    <property type="match status" value="1"/>
</dbReference>